<proteinExistence type="predicted"/>
<evidence type="ECO:0000313" key="2">
    <source>
        <dbReference type="Proteomes" id="UP001333110"/>
    </source>
</evidence>
<keyword evidence="2" id="KW-1185">Reference proteome</keyword>
<dbReference type="Proteomes" id="UP001333110">
    <property type="component" value="Unassembled WGS sequence"/>
</dbReference>
<evidence type="ECO:0000313" key="1">
    <source>
        <dbReference type="EMBL" id="KAK4810130.1"/>
    </source>
</evidence>
<dbReference type="EMBL" id="JAUNZN010000019">
    <property type="protein sequence ID" value="KAK4810130.1"/>
    <property type="molecule type" value="Genomic_DNA"/>
</dbReference>
<accession>A0AAN7N7M9</accession>
<gene>
    <name evidence="1" type="ORF">QYF61_009525</name>
</gene>
<comment type="caution">
    <text evidence="1">The sequence shown here is derived from an EMBL/GenBank/DDBJ whole genome shotgun (WGS) entry which is preliminary data.</text>
</comment>
<dbReference type="AlphaFoldDB" id="A0AAN7N7M9"/>
<dbReference type="PANTHER" id="PTHR33332">
    <property type="entry name" value="REVERSE TRANSCRIPTASE DOMAIN-CONTAINING PROTEIN"/>
    <property type="match status" value="1"/>
</dbReference>
<organism evidence="1 2">
    <name type="scientific">Mycteria americana</name>
    <name type="common">Wood stork</name>
    <dbReference type="NCBI Taxonomy" id="33587"/>
    <lineage>
        <taxon>Eukaryota</taxon>
        <taxon>Metazoa</taxon>
        <taxon>Chordata</taxon>
        <taxon>Craniata</taxon>
        <taxon>Vertebrata</taxon>
        <taxon>Euteleostomi</taxon>
        <taxon>Archelosauria</taxon>
        <taxon>Archosauria</taxon>
        <taxon>Dinosauria</taxon>
        <taxon>Saurischia</taxon>
        <taxon>Theropoda</taxon>
        <taxon>Coelurosauria</taxon>
        <taxon>Aves</taxon>
        <taxon>Neognathae</taxon>
        <taxon>Neoaves</taxon>
        <taxon>Aequornithes</taxon>
        <taxon>Ciconiiformes</taxon>
        <taxon>Ciconiidae</taxon>
        <taxon>Mycteria</taxon>
    </lineage>
</organism>
<reference evidence="1 2" key="1">
    <citation type="journal article" date="2023" name="J. Hered.">
        <title>Chromosome-level genome of the wood stork (Mycteria americana) provides insight into avian chromosome evolution.</title>
        <authorList>
            <person name="Flamio R. Jr."/>
            <person name="Ramstad K.M."/>
        </authorList>
    </citation>
    <scope>NUCLEOTIDE SEQUENCE [LARGE SCALE GENOMIC DNA]</scope>
    <source>
        <strain evidence="1">JAX WOST 10</strain>
    </source>
</reference>
<name>A0AAN7N7M9_MYCAM</name>
<protein>
    <submittedName>
        <fullName evidence="1">Uncharacterized protein</fullName>
    </submittedName>
</protein>
<sequence length="113" mass="12652">MKFNKHNCRILHLGRSNTGHKSKLGEERLESSPAERDLGVLIGSGLNRSQQRALAAERANPIPGCIKHGITSRSREGIIPMYLSLVRPHLEYCVQLWAPPLKDVTMPEHFSSN</sequence>